<keyword evidence="2" id="KW-1185">Reference proteome</keyword>
<dbReference type="Proteomes" id="UP001151081">
    <property type="component" value="Unassembled WGS sequence"/>
</dbReference>
<dbReference type="AlphaFoldDB" id="A0A9X3X6R1"/>
<dbReference type="EMBL" id="JAGTJJ010000016">
    <property type="protein sequence ID" value="MDC3983800.1"/>
    <property type="molecule type" value="Genomic_DNA"/>
</dbReference>
<gene>
    <name evidence="1" type="ORF">KEG57_25045</name>
</gene>
<evidence type="ECO:0000313" key="2">
    <source>
        <dbReference type="Proteomes" id="UP001151081"/>
    </source>
</evidence>
<proteinExistence type="predicted"/>
<reference evidence="1 2" key="1">
    <citation type="submission" date="2021-04" db="EMBL/GenBank/DDBJ databases">
        <title>Genome analysis of Polyangium sp.</title>
        <authorList>
            <person name="Li Y."/>
            <person name="Wang J."/>
        </authorList>
    </citation>
    <scope>NUCLEOTIDE SEQUENCE [LARGE SCALE GENOMIC DNA]</scope>
    <source>
        <strain evidence="1 2">SDU14</strain>
    </source>
</reference>
<evidence type="ECO:0000313" key="1">
    <source>
        <dbReference type="EMBL" id="MDC3983800.1"/>
    </source>
</evidence>
<sequence>MFDVDVTADGQVDKATVRESMIGDREIVSCMEDALHGMSLPGVVASLRSSGPVYGDSVSPEGRAPMGHPAAAAAAAGAAVNLIPIVLIAGGVTILVAVTAHVAEEVVEEVGEAIEAARRRRAVEQMCATELERCLSYRPQPDWNQEDFASHKHCNFCYSECKKKGEWPDYKCPRPGYRPN</sequence>
<accession>A0A9X3X6R1</accession>
<protein>
    <submittedName>
        <fullName evidence="1">Uncharacterized protein</fullName>
    </submittedName>
</protein>
<organism evidence="1 2">
    <name type="scientific">Polyangium jinanense</name>
    <dbReference type="NCBI Taxonomy" id="2829994"/>
    <lineage>
        <taxon>Bacteria</taxon>
        <taxon>Pseudomonadati</taxon>
        <taxon>Myxococcota</taxon>
        <taxon>Polyangia</taxon>
        <taxon>Polyangiales</taxon>
        <taxon>Polyangiaceae</taxon>
        <taxon>Polyangium</taxon>
    </lineage>
</organism>
<comment type="caution">
    <text evidence="1">The sequence shown here is derived from an EMBL/GenBank/DDBJ whole genome shotgun (WGS) entry which is preliminary data.</text>
</comment>
<name>A0A9X3X6R1_9BACT</name>